<dbReference type="AlphaFoldDB" id="A0A813DKK5"/>
<evidence type="ECO:0000313" key="2">
    <source>
        <dbReference type="Proteomes" id="UP000654075"/>
    </source>
</evidence>
<reference evidence="1" key="1">
    <citation type="submission" date="2021-02" db="EMBL/GenBank/DDBJ databases">
        <authorList>
            <person name="Dougan E. K."/>
            <person name="Rhodes N."/>
            <person name="Thang M."/>
            <person name="Chan C."/>
        </authorList>
    </citation>
    <scope>NUCLEOTIDE SEQUENCE</scope>
</reference>
<dbReference type="Proteomes" id="UP000654075">
    <property type="component" value="Unassembled WGS sequence"/>
</dbReference>
<dbReference type="OrthoDB" id="440515at2759"/>
<gene>
    <name evidence="1" type="ORF">PGLA1383_LOCUS4932</name>
</gene>
<accession>A0A813DKK5</accession>
<proteinExistence type="predicted"/>
<sequence>MTIILTLISTVIAISIVIAIRTVIKHLHNNETSPTNQRKKQTQALSSITHTTNNSKPLCKFCHAFAIVFVSGLGGLKRSQLEILKGLVTKHLADPALTEIASTDDFTVTSIERGVPRYEHSHLIAALDVVLTYQRNRRAKGFSLLGARASMRSTYRHDPRTRLIELLKRWLRTHAANANIGEDEVRRMCGLCRDLLNYPNLFPSRNQQSFMHVLSEVYHLS</sequence>
<evidence type="ECO:0000313" key="1">
    <source>
        <dbReference type="EMBL" id="CAE8586035.1"/>
    </source>
</evidence>
<dbReference type="EMBL" id="CAJNNV010001881">
    <property type="protein sequence ID" value="CAE8586035.1"/>
    <property type="molecule type" value="Genomic_DNA"/>
</dbReference>
<protein>
    <submittedName>
        <fullName evidence="1">Uncharacterized protein</fullName>
    </submittedName>
</protein>
<name>A0A813DKK5_POLGL</name>
<organism evidence="1 2">
    <name type="scientific">Polarella glacialis</name>
    <name type="common">Dinoflagellate</name>
    <dbReference type="NCBI Taxonomy" id="89957"/>
    <lineage>
        <taxon>Eukaryota</taxon>
        <taxon>Sar</taxon>
        <taxon>Alveolata</taxon>
        <taxon>Dinophyceae</taxon>
        <taxon>Suessiales</taxon>
        <taxon>Suessiaceae</taxon>
        <taxon>Polarella</taxon>
    </lineage>
</organism>
<keyword evidence="2" id="KW-1185">Reference proteome</keyword>
<comment type="caution">
    <text evidence="1">The sequence shown here is derived from an EMBL/GenBank/DDBJ whole genome shotgun (WGS) entry which is preliminary data.</text>
</comment>